<protein>
    <recommendedName>
        <fullName evidence="21">CCHC-type domain-containing protein</fullName>
    </recommendedName>
</protein>
<feature type="transmembrane region" description="Helical" evidence="20">
    <location>
        <begin position="547"/>
        <end position="570"/>
    </location>
</feature>
<name>A0AAE0RC02_9TELE</name>
<comment type="subcellular location">
    <subcellularLocation>
        <location evidence="1">Cell membrane</location>
        <topology evidence="1">Multi-pass membrane protein</topology>
    </subcellularLocation>
</comment>
<dbReference type="PANTHER" id="PTHR11827:SF93">
    <property type="entry name" value="SOLUTE CARRIER FAMILY 12 MEMBER 1"/>
    <property type="match status" value="1"/>
</dbReference>
<dbReference type="Pfam" id="PF00098">
    <property type="entry name" value="zf-CCHC"/>
    <property type="match status" value="1"/>
</dbReference>
<dbReference type="Pfam" id="PF08403">
    <property type="entry name" value="AA_permease_N"/>
    <property type="match status" value="1"/>
</dbReference>
<evidence type="ECO:0000256" key="9">
    <source>
        <dbReference type="ARBA" id="ARBA00022958"/>
    </source>
</evidence>
<keyword evidence="18" id="KW-0479">Metal-binding</keyword>
<feature type="transmembrane region" description="Helical" evidence="20">
    <location>
        <begin position="244"/>
        <end position="264"/>
    </location>
</feature>
<evidence type="ECO:0000256" key="7">
    <source>
        <dbReference type="ARBA" id="ARBA00022692"/>
    </source>
</evidence>
<evidence type="ECO:0000256" key="15">
    <source>
        <dbReference type="ARBA" id="ARBA00023201"/>
    </source>
</evidence>
<keyword evidence="15" id="KW-0739">Sodium transport</keyword>
<keyword evidence="16" id="KW-0868">Chloride</keyword>
<dbReference type="GO" id="GO:0006884">
    <property type="term" value="P:cell volume homeostasis"/>
    <property type="evidence" value="ECO:0007669"/>
    <property type="project" value="TreeGrafter"/>
</dbReference>
<keyword evidence="8" id="KW-0769">Symport</keyword>
<feature type="compositionally biased region" description="Basic and acidic residues" evidence="19">
    <location>
        <begin position="1"/>
        <end position="13"/>
    </location>
</feature>
<feature type="region of interest" description="Disordered" evidence="19">
    <location>
        <begin position="1"/>
        <end position="30"/>
    </location>
</feature>
<evidence type="ECO:0000256" key="1">
    <source>
        <dbReference type="ARBA" id="ARBA00004651"/>
    </source>
</evidence>
<evidence type="ECO:0000256" key="3">
    <source>
        <dbReference type="ARBA" id="ARBA00022448"/>
    </source>
</evidence>
<evidence type="ECO:0000256" key="17">
    <source>
        <dbReference type="ARBA" id="ARBA00048452"/>
    </source>
</evidence>
<dbReference type="PRINTS" id="PR01207">
    <property type="entry name" value="NAKCLTRNSPRT"/>
</dbReference>
<feature type="region of interest" description="Disordered" evidence="19">
    <location>
        <begin position="968"/>
        <end position="1122"/>
    </location>
</feature>
<keyword evidence="5" id="KW-0633">Potassium transport</keyword>
<evidence type="ECO:0000313" key="22">
    <source>
        <dbReference type="EMBL" id="KAK3549037.1"/>
    </source>
</evidence>
<dbReference type="FunFam" id="1.20.1740.10:FF:000005">
    <property type="entry name" value="Solute carrier family 12 member 1"/>
    <property type="match status" value="1"/>
</dbReference>
<evidence type="ECO:0000256" key="2">
    <source>
        <dbReference type="ARBA" id="ARBA00010593"/>
    </source>
</evidence>
<dbReference type="GO" id="GO:1990573">
    <property type="term" value="P:potassium ion import across plasma membrane"/>
    <property type="evidence" value="ECO:0007669"/>
    <property type="project" value="TreeGrafter"/>
</dbReference>
<feature type="compositionally biased region" description="Basic and acidic residues" evidence="19">
    <location>
        <begin position="1024"/>
        <end position="1035"/>
    </location>
</feature>
<evidence type="ECO:0000256" key="11">
    <source>
        <dbReference type="ARBA" id="ARBA00023053"/>
    </source>
</evidence>
<dbReference type="NCBIfam" id="TIGR00930">
    <property type="entry name" value="2a30"/>
    <property type="match status" value="1"/>
</dbReference>
<evidence type="ECO:0000256" key="8">
    <source>
        <dbReference type="ARBA" id="ARBA00022847"/>
    </source>
</evidence>
<sequence>MENRAFEKSKDDPPLYEETSFSGNGYGNMEHRSIRPSVVSAFGHNTLDRAPNIDFYRNPGSMSGHRAIRPSLQELHQVFHKNGDVDMPDALDDSEGSDVVPSDDIEAPPPPEKAEGFVKFGWIKGVLVRCMLNIWGVMLFIRLSWVFGQAGSGLGIIIILLSMVVTTLTCLSMSAICTNGVVRGGGAYYLISRSLGPEFGGSIGLIFAFANAVAVAMYVVGFSETVVDLLKESNAIMVDEVNDIRIIGCITVVLLLGISVAGMEWEAKAQIVLLVILLVAIVNVFVGTVIPSTKDKQSKGFFSYQASIMSENFTPEFRDGETFFSVFAIFFPAATGILAGANISGDLRDPQSAIPIGTLLAILITGVTYLAIALCVSGTVVRDATGNVNDTITPGSSCNFSAACNFGYNFSACAETKCPFGLMNNFQVMTMVSGFGPLITAGTFSATLSSALASLVSAPKVFQALCKDNIYKALHFFAKGHGKNNEPIRGYVLTFLIAVAFILIAELNVIAPIISNFFLASYALINFSCFHASYAKSPGWRPAYKYYNMWLSLFGAVLCCAVMFVINWWAALLTYAIEIILYLYVIVKKPDVNWGSSNQAVTFVNAVNNTLILSGVNEHVKNFRPQCIVFSGSPKTRPALLDLAHSFTKNFGLCITCEVFVGSPAERQQELSDHMEQNQLWLNQQKRKAFYAAVATDSFRDGAKGLLQSSGLGRLRPNTLMLGFKRDWKTANTADVQAYIGVLHDAFDFEYGMVILRVNQGLDISHILTAQEEMERMLLEQQVMEMEENGFQEGGKGFFNKYRKSKKALAPKVGNVVGHENIVSASRMNSAIVVFLNDVEKVRKLTQNGIVVNNETILVSPLSSPDKKVMLCNVPPLISDEAFGKELSRYGRMVSPIKKIPLGCKSPLVRHWVSFRRMVFMVFKEGVGELNAVFKFTVDDFDYNIFVSSDTDIKCFKCGQTGHLAQACPERQSDPGVSERPGRDAAEPAGVGPPAATVRPGQAHWSYAGTGKPRTAEPAVAEPRSARPDRKKSWSTEKSSVGSGTVLEPPALTEAGTEVHGNHMETPDTTPVQGDGGDVDMVDEPVFKVPNKRKQQGKGQGKKQAKKETKVEERESDSDDRISDSVLTFDSQEEQINVVYSAEDIKEFLRNTKWQKNVALEEFFPDRKQFTHDVKFFRREGAFLHVEIFRLKKLITRHSVTLEIEIVELQRLEATGDRGHIEALKSKKAKMNNLLDITAQGALVHSRFKSTAEMDAPKFFFSLEQKNGQKRFIHAVRTESGDLLSEPTEIHKQTVSFYSKLYSSEWSGEQVVEDSFLVGLPKLSERAARELDRELSLEELHEALQRMENGQASGIDSLPAEFYKAFWAVIGVLRGIRQGCALSEHVKGRLSRWKRPVPKMSYRGRTLVINNLAASFLWHKLACVDPPPNLLASIQALLVDFFWDGLHWIPQSVLHLPKEEGGQGLVQLASRTAAFRLQFLQRLLTVVEVPQTSDVLKISQRLMEASSQFKRKQGKGTIDVWWLFDDGGLTLLLPYILTTRKKWRECKLRIFIAGQPERVQQDKEEMQGLLKKFRIKCTDITVITDLHIRPTSENWKLFEDMITPFRLYEGSKDTAQAEALRKENPWKITDAELDHFEEKSTLQVRLNELLQESSRAANLIIVSMPIARKGCVSDHLYMSWLEILTKNLPPTLLVRGNHKSVLTFYS</sequence>
<evidence type="ECO:0000256" key="4">
    <source>
        <dbReference type="ARBA" id="ARBA00022475"/>
    </source>
</evidence>
<comment type="catalytic activity">
    <reaction evidence="17">
        <text>K(+)(out) + 2 chloride(out) + Na(+)(out) = K(+)(in) + 2 chloride(in) + Na(+)(in)</text>
        <dbReference type="Rhea" id="RHEA:72395"/>
        <dbReference type="ChEBI" id="CHEBI:17996"/>
        <dbReference type="ChEBI" id="CHEBI:29101"/>
        <dbReference type="ChEBI" id="CHEBI:29103"/>
    </reaction>
    <physiologicalReaction direction="left-to-right" evidence="17">
        <dbReference type="Rhea" id="RHEA:72396"/>
    </physiologicalReaction>
</comment>
<feature type="transmembrane region" description="Helical" evidence="20">
    <location>
        <begin position="271"/>
        <end position="290"/>
    </location>
</feature>
<feature type="transmembrane region" description="Helical" evidence="20">
    <location>
        <begin position="203"/>
        <end position="224"/>
    </location>
</feature>
<evidence type="ECO:0000259" key="21">
    <source>
        <dbReference type="PROSITE" id="PS50158"/>
    </source>
</evidence>
<keyword evidence="3" id="KW-0813">Transport</keyword>
<evidence type="ECO:0000256" key="18">
    <source>
        <dbReference type="PROSITE-ProRule" id="PRU00047"/>
    </source>
</evidence>
<feature type="transmembrane region" description="Helical" evidence="20">
    <location>
        <begin position="435"/>
        <end position="458"/>
    </location>
</feature>
<evidence type="ECO:0000256" key="20">
    <source>
        <dbReference type="SAM" id="Phobius"/>
    </source>
</evidence>
<dbReference type="GO" id="GO:0055078">
    <property type="term" value="P:sodium ion homeostasis"/>
    <property type="evidence" value="ECO:0007669"/>
    <property type="project" value="TreeGrafter"/>
</dbReference>
<evidence type="ECO:0000256" key="14">
    <source>
        <dbReference type="ARBA" id="ARBA00023180"/>
    </source>
</evidence>
<dbReference type="SMART" id="SM00343">
    <property type="entry name" value="ZnF_C2HC"/>
    <property type="match status" value="1"/>
</dbReference>
<keyword evidence="11" id="KW-0915">Sodium</keyword>
<comment type="caution">
    <text evidence="22">The sequence shown here is derived from an EMBL/GenBank/DDBJ whole genome shotgun (WGS) entry which is preliminary data.</text>
</comment>
<feature type="domain" description="CCHC-type" evidence="21">
    <location>
        <begin position="954"/>
        <end position="970"/>
    </location>
</feature>
<dbReference type="EMBL" id="JAUCMX010000004">
    <property type="protein sequence ID" value="KAK3549037.1"/>
    <property type="molecule type" value="Genomic_DNA"/>
</dbReference>
<feature type="transmembrane region" description="Helical" evidence="20">
    <location>
        <begin position="517"/>
        <end position="535"/>
    </location>
</feature>
<dbReference type="SUPFAM" id="SSF57756">
    <property type="entry name" value="Retrovirus zinc finger-like domains"/>
    <property type="match status" value="1"/>
</dbReference>
<feature type="transmembrane region" description="Helical" evidence="20">
    <location>
        <begin position="154"/>
        <end position="182"/>
    </location>
</feature>
<evidence type="ECO:0000313" key="23">
    <source>
        <dbReference type="Proteomes" id="UP001274896"/>
    </source>
</evidence>
<dbReference type="GO" id="GO:0016324">
    <property type="term" value="C:apical plasma membrane"/>
    <property type="evidence" value="ECO:0007669"/>
    <property type="project" value="TreeGrafter"/>
</dbReference>
<dbReference type="InterPro" id="IPR004841">
    <property type="entry name" value="AA-permease/SLC12A_dom"/>
</dbReference>
<feature type="region of interest" description="Disordered" evidence="19">
    <location>
        <begin position="86"/>
        <end position="110"/>
    </location>
</feature>
<feature type="compositionally biased region" description="Acidic residues" evidence="19">
    <location>
        <begin position="86"/>
        <end position="106"/>
    </location>
</feature>
<dbReference type="GO" id="GO:0055064">
    <property type="term" value="P:chloride ion homeostasis"/>
    <property type="evidence" value="ECO:0007669"/>
    <property type="project" value="TreeGrafter"/>
</dbReference>
<keyword evidence="12" id="KW-0406">Ion transport</keyword>
<dbReference type="InterPro" id="IPR004842">
    <property type="entry name" value="SLC12A_fam"/>
</dbReference>
<evidence type="ECO:0000256" key="16">
    <source>
        <dbReference type="ARBA" id="ARBA00023214"/>
    </source>
</evidence>
<dbReference type="Pfam" id="PF03522">
    <property type="entry name" value="SLC12"/>
    <property type="match status" value="2"/>
</dbReference>
<evidence type="ECO:0000256" key="12">
    <source>
        <dbReference type="ARBA" id="ARBA00023065"/>
    </source>
</evidence>
<dbReference type="InterPro" id="IPR001878">
    <property type="entry name" value="Znf_CCHC"/>
</dbReference>
<keyword evidence="18" id="KW-0863">Zinc-finger</keyword>
<dbReference type="PROSITE" id="PS50158">
    <property type="entry name" value="ZF_CCHC"/>
    <property type="match status" value="1"/>
</dbReference>
<keyword evidence="13 20" id="KW-0472">Membrane</keyword>
<dbReference type="InterPro" id="IPR036875">
    <property type="entry name" value="Znf_CCHC_sf"/>
</dbReference>
<proteinExistence type="inferred from homology"/>
<evidence type="ECO:0000256" key="5">
    <source>
        <dbReference type="ARBA" id="ARBA00022538"/>
    </source>
</evidence>
<dbReference type="GO" id="GO:0003676">
    <property type="term" value="F:nucleic acid binding"/>
    <property type="evidence" value="ECO:0007669"/>
    <property type="project" value="InterPro"/>
</dbReference>
<keyword evidence="14" id="KW-0325">Glycoprotein</keyword>
<evidence type="ECO:0000256" key="6">
    <source>
        <dbReference type="ARBA" id="ARBA00022553"/>
    </source>
</evidence>
<dbReference type="GO" id="GO:0055075">
    <property type="term" value="P:potassium ion homeostasis"/>
    <property type="evidence" value="ECO:0007669"/>
    <property type="project" value="TreeGrafter"/>
</dbReference>
<evidence type="ECO:0000256" key="19">
    <source>
        <dbReference type="SAM" id="MobiDB-lite"/>
    </source>
</evidence>
<comment type="similarity">
    <text evidence="2">Belongs to the SLC12A transporter family.</text>
</comment>
<organism evidence="22 23">
    <name type="scientific">Hemibagrus guttatus</name>
    <dbReference type="NCBI Taxonomy" id="175788"/>
    <lineage>
        <taxon>Eukaryota</taxon>
        <taxon>Metazoa</taxon>
        <taxon>Chordata</taxon>
        <taxon>Craniata</taxon>
        <taxon>Vertebrata</taxon>
        <taxon>Euteleostomi</taxon>
        <taxon>Actinopterygii</taxon>
        <taxon>Neopterygii</taxon>
        <taxon>Teleostei</taxon>
        <taxon>Ostariophysi</taxon>
        <taxon>Siluriformes</taxon>
        <taxon>Bagridae</taxon>
        <taxon>Hemibagrus</taxon>
    </lineage>
</organism>
<keyword evidence="4" id="KW-1003">Cell membrane</keyword>
<keyword evidence="18" id="KW-0862">Zinc</keyword>
<dbReference type="Gene3D" id="1.20.1740.10">
    <property type="entry name" value="Amino acid/polyamine transporter I"/>
    <property type="match status" value="1"/>
</dbReference>
<feature type="transmembrane region" description="Helical" evidence="20">
    <location>
        <begin position="491"/>
        <end position="511"/>
    </location>
</feature>
<keyword evidence="10 20" id="KW-1133">Transmembrane helix</keyword>
<keyword evidence="6" id="KW-0597">Phosphoprotein</keyword>
<dbReference type="Pfam" id="PF00324">
    <property type="entry name" value="AA_permease"/>
    <property type="match status" value="1"/>
</dbReference>
<gene>
    <name evidence="22" type="ORF">QTP70_028519</name>
</gene>
<dbReference type="PANTHER" id="PTHR11827">
    <property type="entry name" value="SOLUTE CARRIER FAMILY 12, CATION COTRANSPORTERS"/>
    <property type="match status" value="1"/>
</dbReference>
<dbReference type="GO" id="GO:0008511">
    <property type="term" value="F:sodium:potassium:chloride symporter activity"/>
    <property type="evidence" value="ECO:0007669"/>
    <property type="project" value="TreeGrafter"/>
</dbReference>
<feature type="transmembrane region" description="Helical" evidence="20">
    <location>
        <begin position="323"/>
        <end position="344"/>
    </location>
</feature>
<reference evidence="22" key="1">
    <citation type="submission" date="2023-06" db="EMBL/GenBank/DDBJ databases">
        <title>Male Hemibagrus guttatus genome.</title>
        <authorList>
            <person name="Bian C."/>
        </authorList>
    </citation>
    <scope>NUCLEOTIDE SEQUENCE</scope>
    <source>
        <strain evidence="22">Male_cb2023</strain>
        <tissue evidence="22">Muscle</tissue>
    </source>
</reference>
<feature type="compositionally biased region" description="Basic residues" evidence="19">
    <location>
        <begin position="1090"/>
        <end position="1105"/>
    </location>
</feature>
<feature type="transmembrane region" description="Helical" evidence="20">
    <location>
        <begin position="356"/>
        <end position="381"/>
    </location>
</feature>
<keyword evidence="23" id="KW-1185">Reference proteome</keyword>
<feature type="transmembrane region" description="Helical" evidence="20">
    <location>
        <begin position="126"/>
        <end position="148"/>
    </location>
</feature>
<dbReference type="Gene3D" id="4.10.60.10">
    <property type="entry name" value="Zinc finger, CCHC-type"/>
    <property type="match status" value="1"/>
</dbReference>
<dbReference type="Proteomes" id="UP001274896">
    <property type="component" value="Unassembled WGS sequence"/>
</dbReference>
<dbReference type="InterPro" id="IPR018491">
    <property type="entry name" value="SLC12_C"/>
</dbReference>
<feature type="compositionally biased region" description="Basic and acidic residues" evidence="19">
    <location>
        <begin position="1106"/>
        <end position="1122"/>
    </location>
</feature>
<feature type="compositionally biased region" description="Low complexity" evidence="19">
    <location>
        <begin position="987"/>
        <end position="1001"/>
    </location>
</feature>
<evidence type="ECO:0000256" key="10">
    <source>
        <dbReference type="ARBA" id="ARBA00022989"/>
    </source>
</evidence>
<keyword evidence="9" id="KW-0630">Potassium</keyword>
<dbReference type="GO" id="GO:0008270">
    <property type="term" value="F:zinc ion binding"/>
    <property type="evidence" value="ECO:0007669"/>
    <property type="project" value="UniProtKB-KW"/>
</dbReference>
<dbReference type="InterPro" id="IPR002443">
    <property type="entry name" value="SLC12A1/SLC12A2"/>
</dbReference>
<evidence type="ECO:0000256" key="13">
    <source>
        <dbReference type="ARBA" id="ARBA00023136"/>
    </source>
</evidence>
<dbReference type="InterPro" id="IPR013612">
    <property type="entry name" value="AA_permease_N"/>
</dbReference>
<accession>A0AAE0RC02</accession>
<keyword evidence="7 20" id="KW-0812">Transmembrane</keyword>